<feature type="compositionally biased region" description="Basic residues" evidence="1">
    <location>
        <begin position="54"/>
        <end position="68"/>
    </location>
</feature>
<gene>
    <name evidence="2" type="ORF">EVAR_30435_1</name>
</gene>
<dbReference type="EMBL" id="BGZK01000480">
    <property type="protein sequence ID" value="GBP46304.1"/>
    <property type="molecule type" value="Genomic_DNA"/>
</dbReference>
<evidence type="ECO:0000313" key="3">
    <source>
        <dbReference type="Proteomes" id="UP000299102"/>
    </source>
</evidence>
<dbReference type="Proteomes" id="UP000299102">
    <property type="component" value="Unassembled WGS sequence"/>
</dbReference>
<sequence length="129" mass="14863">MDCILVVTLPRYDRSNLSDFIESENNDKKDRSDNMNLMECSVRLSRCDVDKMKRSVSKSRNMVRKKSNRRENKTKSSRLDAVKVTVKCEPLDEDQTSNEMVETSSLDESSITPDLVVDTTLLQQRRKVG</sequence>
<reference evidence="2 3" key="1">
    <citation type="journal article" date="2019" name="Commun. Biol.">
        <title>The bagworm genome reveals a unique fibroin gene that provides high tensile strength.</title>
        <authorList>
            <person name="Kono N."/>
            <person name="Nakamura H."/>
            <person name="Ohtoshi R."/>
            <person name="Tomita M."/>
            <person name="Numata K."/>
            <person name="Arakawa K."/>
        </authorList>
    </citation>
    <scope>NUCLEOTIDE SEQUENCE [LARGE SCALE GENOMIC DNA]</scope>
</reference>
<feature type="region of interest" description="Disordered" evidence="1">
    <location>
        <begin position="90"/>
        <end position="109"/>
    </location>
</feature>
<feature type="compositionally biased region" description="Polar residues" evidence="1">
    <location>
        <begin position="97"/>
        <end position="109"/>
    </location>
</feature>
<feature type="region of interest" description="Disordered" evidence="1">
    <location>
        <begin position="53"/>
        <end position="79"/>
    </location>
</feature>
<comment type="caution">
    <text evidence="2">The sequence shown here is derived from an EMBL/GenBank/DDBJ whole genome shotgun (WGS) entry which is preliminary data.</text>
</comment>
<keyword evidence="3" id="KW-1185">Reference proteome</keyword>
<evidence type="ECO:0000313" key="2">
    <source>
        <dbReference type="EMBL" id="GBP46304.1"/>
    </source>
</evidence>
<protein>
    <submittedName>
        <fullName evidence="2">Uncharacterized protein</fullName>
    </submittedName>
</protein>
<proteinExistence type="predicted"/>
<evidence type="ECO:0000256" key="1">
    <source>
        <dbReference type="SAM" id="MobiDB-lite"/>
    </source>
</evidence>
<organism evidence="2 3">
    <name type="scientific">Eumeta variegata</name>
    <name type="common">Bagworm moth</name>
    <name type="synonym">Eumeta japonica</name>
    <dbReference type="NCBI Taxonomy" id="151549"/>
    <lineage>
        <taxon>Eukaryota</taxon>
        <taxon>Metazoa</taxon>
        <taxon>Ecdysozoa</taxon>
        <taxon>Arthropoda</taxon>
        <taxon>Hexapoda</taxon>
        <taxon>Insecta</taxon>
        <taxon>Pterygota</taxon>
        <taxon>Neoptera</taxon>
        <taxon>Endopterygota</taxon>
        <taxon>Lepidoptera</taxon>
        <taxon>Glossata</taxon>
        <taxon>Ditrysia</taxon>
        <taxon>Tineoidea</taxon>
        <taxon>Psychidae</taxon>
        <taxon>Oiketicinae</taxon>
        <taxon>Eumeta</taxon>
    </lineage>
</organism>
<name>A0A4C1W815_EUMVA</name>
<dbReference type="AlphaFoldDB" id="A0A4C1W815"/>
<accession>A0A4C1W815</accession>
<feature type="compositionally biased region" description="Basic and acidic residues" evidence="1">
    <location>
        <begin position="69"/>
        <end position="79"/>
    </location>
</feature>